<dbReference type="InterPro" id="IPR015797">
    <property type="entry name" value="NUDIX_hydrolase-like_dom_sf"/>
</dbReference>
<gene>
    <name evidence="7" type="primary">mutT_1</name>
    <name evidence="7" type="ORF">KDH_06340</name>
</gene>
<name>A0ABQ6FJF8_9CHLR</name>
<evidence type="ECO:0000256" key="2">
    <source>
        <dbReference type="ARBA" id="ARBA00005582"/>
    </source>
</evidence>
<dbReference type="PANTHER" id="PTHR43758:SF2">
    <property type="entry name" value="OXIDIZED PURINE NUCLEOSIDE TRIPHOSPHATE HYDROLASE"/>
    <property type="match status" value="1"/>
</dbReference>
<evidence type="ECO:0000256" key="3">
    <source>
        <dbReference type="ARBA" id="ARBA00022723"/>
    </source>
</evidence>
<dbReference type="PROSITE" id="PS00893">
    <property type="entry name" value="NUDIX_BOX"/>
    <property type="match status" value="1"/>
</dbReference>
<dbReference type="InterPro" id="IPR000086">
    <property type="entry name" value="NUDIX_hydrolase_dom"/>
</dbReference>
<keyword evidence="4" id="KW-0378">Hydrolase</keyword>
<dbReference type="Pfam" id="PF00293">
    <property type="entry name" value="NUDIX"/>
    <property type="match status" value="1"/>
</dbReference>
<dbReference type="Gene3D" id="3.90.79.10">
    <property type="entry name" value="Nucleoside Triphosphate Pyrophosphohydrolase"/>
    <property type="match status" value="1"/>
</dbReference>
<feature type="domain" description="Nudix hydrolase" evidence="6">
    <location>
        <begin position="30"/>
        <end position="163"/>
    </location>
</feature>
<dbReference type="InterPro" id="IPR003562">
    <property type="entry name" value="Mutator_MutX_prot"/>
</dbReference>
<comment type="caution">
    <text evidence="7">The sequence shown here is derived from an EMBL/GenBank/DDBJ whole genome shotgun (WGS) entry which is preliminary data.</text>
</comment>
<keyword evidence="8" id="KW-1185">Reference proteome</keyword>
<evidence type="ECO:0000313" key="7">
    <source>
        <dbReference type="EMBL" id="GLV53783.1"/>
    </source>
</evidence>
<evidence type="ECO:0000256" key="5">
    <source>
        <dbReference type="ARBA" id="ARBA00022842"/>
    </source>
</evidence>
<comment type="cofactor">
    <cofactor evidence="1">
        <name>Mg(2+)</name>
        <dbReference type="ChEBI" id="CHEBI:18420"/>
    </cofactor>
</comment>
<keyword evidence="5" id="KW-0460">Magnesium</keyword>
<sequence>MKNITQSARAKESNIRSIEIEESGFEVKMASIIATLGYILSPDGSHVLMIHRNKRPDDIHYGKYNGLGGKLNAQEDIMSCMKREIEEESGLLVDHMLLRGTIAWPGFGKQGQDWFGFIFIIDRWHGEAHQGNEEGTLEWVERSAIATLPVWPSDHQFLPMVFDDDPRPFHGVMPWKDGEMLSWSYVRS</sequence>
<dbReference type="EMBL" id="BSRI01000001">
    <property type="protein sequence ID" value="GLV53783.1"/>
    <property type="molecule type" value="Genomic_DNA"/>
</dbReference>
<keyword evidence="3" id="KW-0479">Metal-binding</keyword>
<evidence type="ECO:0000256" key="4">
    <source>
        <dbReference type="ARBA" id="ARBA00022801"/>
    </source>
</evidence>
<dbReference type="InterPro" id="IPR020084">
    <property type="entry name" value="NUDIX_hydrolase_CS"/>
</dbReference>
<protein>
    <submittedName>
        <fullName evidence="7">7,8-dihydro-8-oxoguanine triphosphatase</fullName>
    </submittedName>
</protein>
<evidence type="ECO:0000256" key="1">
    <source>
        <dbReference type="ARBA" id="ARBA00001946"/>
    </source>
</evidence>
<dbReference type="PRINTS" id="PR01402">
    <property type="entry name" value="MUTATORMUTX"/>
</dbReference>
<organism evidence="7 8">
    <name type="scientific">Dictyobacter halimunensis</name>
    <dbReference type="NCBI Taxonomy" id="3026934"/>
    <lineage>
        <taxon>Bacteria</taxon>
        <taxon>Bacillati</taxon>
        <taxon>Chloroflexota</taxon>
        <taxon>Ktedonobacteria</taxon>
        <taxon>Ktedonobacterales</taxon>
        <taxon>Dictyobacteraceae</taxon>
        <taxon>Dictyobacter</taxon>
    </lineage>
</organism>
<dbReference type="PROSITE" id="PS51462">
    <property type="entry name" value="NUDIX"/>
    <property type="match status" value="1"/>
</dbReference>
<accession>A0ABQ6FJF8</accession>
<comment type="similarity">
    <text evidence="2">Belongs to the Nudix hydrolase family.</text>
</comment>
<dbReference type="Proteomes" id="UP001344906">
    <property type="component" value="Unassembled WGS sequence"/>
</dbReference>
<dbReference type="CDD" id="cd18886">
    <property type="entry name" value="NUDIX_MutT_Nudt1"/>
    <property type="match status" value="1"/>
</dbReference>
<dbReference type="SUPFAM" id="SSF55811">
    <property type="entry name" value="Nudix"/>
    <property type="match status" value="1"/>
</dbReference>
<evidence type="ECO:0000259" key="6">
    <source>
        <dbReference type="PROSITE" id="PS51462"/>
    </source>
</evidence>
<dbReference type="PANTHER" id="PTHR43758">
    <property type="entry name" value="7,8-DIHYDRO-8-OXOGUANINE TRIPHOSPHATASE"/>
    <property type="match status" value="1"/>
</dbReference>
<evidence type="ECO:0000313" key="8">
    <source>
        <dbReference type="Proteomes" id="UP001344906"/>
    </source>
</evidence>
<proteinExistence type="inferred from homology"/>
<reference evidence="7 8" key="1">
    <citation type="submission" date="2023-02" db="EMBL/GenBank/DDBJ databases">
        <title>Dictyobacter halimunensis sp. nov., a new member of the class Ktedonobacteria from forest soil in a geothermal area.</title>
        <authorList>
            <person name="Rachmania M.K."/>
            <person name="Ningsih F."/>
            <person name="Sakai Y."/>
            <person name="Yabe S."/>
            <person name="Yokota A."/>
            <person name="Sjamsuridzal W."/>
        </authorList>
    </citation>
    <scope>NUCLEOTIDE SEQUENCE [LARGE SCALE GENOMIC DNA]</scope>
    <source>
        <strain evidence="7 8">S3.2.2.5</strain>
    </source>
</reference>